<evidence type="ECO:0000313" key="4">
    <source>
        <dbReference type="Proteomes" id="UP000670527"/>
    </source>
</evidence>
<dbReference type="Pfam" id="PF13439">
    <property type="entry name" value="Glyco_transf_4"/>
    <property type="match status" value="1"/>
</dbReference>
<evidence type="ECO:0000259" key="1">
    <source>
        <dbReference type="Pfam" id="PF00534"/>
    </source>
</evidence>
<dbReference type="Proteomes" id="UP000670527">
    <property type="component" value="Unassembled WGS sequence"/>
</dbReference>
<dbReference type="CDD" id="cd03811">
    <property type="entry name" value="GT4_GT28_WabH-like"/>
    <property type="match status" value="1"/>
</dbReference>
<comment type="caution">
    <text evidence="3">The sequence shown here is derived from an EMBL/GenBank/DDBJ whole genome shotgun (WGS) entry which is preliminary data.</text>
</comment>
<proteinExistence type="predicted"/>
<keyword evidence="4" id="KW-1185">Reference proteome</keyword>
<protein>
    <submittedName>
        <fullName evidence="3">Glycosyltransferase</fullName>
    </submittedName>
</protein>
<gene>
    <name evidence="3" type="ORF">J4D97_17645</name>
</gene>
<feature type="domain" description="Glycosyltransferase subfamily 4-like N-terminal" evidence="2">
    <location>
        <begin position="15"/>
        <end position="177"/>
    </location>
</feature>
<name>A0ABS3TFP4_9BACT</name>
<dbReference type="PANTHER" id="PTHR12526:SF630">
    <property type="entry name" value="GLYCOSYLTRANSFERASE"/>
    <property type="match status" value="1"/>
</dbReference>
<dbReference type="Gene3D" id="3.40.50.2000">
    <property type="entry name" value="Glycogen Phosphorylase B"/>
    <property type="match status" value="2"/>
</dbReference>
<evidence type="ECO:0000259" key="2">
    <source>
        <dbReference type="Pfam" id="PF13439"/>
    </source>
</evidence>
<dbReference type="Pfam" id="PF00534">
    <property type="entry name" value="Glycos_transf_1"/>
    <property type="match status" value="1"/>
</dbReference>
<accession>A0ABS3TFP4</accession>
<dbReference type="InterPro" id="IPR028098">
    <property type="entry name" value="Glyco_trans_4-like_N"/>
</dbReference>
<organism evidence="3 4">
    <name type="scientific">Hymenobacter defluvii</name>
    <dbReference type="NCBI Taxonomy" id="2054411"/>
    <lineage>
        <taxon>Bacteria</taxon>
        <taxon>Pseudomonadati</taxon>
        <taxon>Bacteroidota</taxon>
        <taxon>Cytophagia</taxon>
        <taxon>Cytophagales</taxon>
        <taxon>Hymenobacteraceae</taxon>
        <taxon>Hymenobacter</taxon>
    </lineage>
</organism>
<dbReference type="SUPFAM" id="SSF53756">
    <property type="entry name" value="UDP-Glycosyltransferase/glycogen phosphorylase"/>
    <property type="match status" value="1"/>
</dbReference>
<sequence length="412" mass="45975">MRKKLLMVIPNLGLGGAQRVFHDHSVELSKYYGITEAVFNLDLENLYPSGNPLESLAVVGGGGPVRKVANFFKRVSQLKQLKKRLKTDICISHLEGADYVNLLSKGQEKIILLIHGSKSHDRNISGPTGWLRKSVLMPLLYKRADRIVCVSRDIIPEMVEDYGVERSKLSAINNSFEVESVWEKAQEPLPPSMQSVYDAAPVLVTSGRLATQKNQQPLLDIFAGLLHKQIAKLVFIGDGELRNQLVAHARHLGLRVYEAWADEPLTTESDVYFVGLQHNPFQFIRPATAFVFPSAWEGFPLALGEAMTCGVPVVSTDCPTGPREMLAPQSEIPTHPIKTAEWAAYGVLMPMLTDAATAATDQQTWIQTLQALLQDESRRKQLGEAARRRSDDFTHAVTFQRWRKLIDEVLAE</sequence>
<reference evidence="3 4" key="1">
    <citation type="submission" date="2021-03" db="EMBL/GenBank/DDBJ databases">
        <authorList>
            <person name="Kim M.K."/>
        </authorList>
    </citation>
    <scope>NUCLEOTIDE SEQUENCE [LARGE SCALE GENOMIC DNA]</scope>
    <source>
        <strain evidence="3 4">BT507</strain>
    </source>
</reference>
<evidence type="ECO:0000313" key="3">
    <source>
        <dbReference type="EMBL" id="MBO3272482.1"/>
    </source>
</evidence>
<dbReference type="RefSeq" id="WP_208308734.1">
    <property type="nucleotide sequence ID" value="NZ_JAGETX010000013.1"/>
</dbReference>
<dbReference type="InterPro" id="IPR001296">
    <property type="entry name" value="Glyco_trans_1"/>
</dbReference>
<dbReference type="EMBL" id="JAGETX010000013">
    <property type="protein sequence ID" value="MBO3272482.1"/>
    <property type="molecule type" value="Genomic_DNA"/>
</dbReference>
<dbReference type="PANTHER" id="PTHR12526">
    <property type="entry name" value="GLYCOSYLTRANSFERASE"/>
    <property type="match status" value="1"/>
</dbReference>
<feature type="domain" description="Glycosyl transferase family 1" evidence="1">
    <location>
        <begin position="199"/>
        <end position="388"/>
    </location>
</feature>